<feature type="domain" description="G-protein coupled receptors family 1 profile" evidence="14">
    <location>
        <begin position="10"/>
        <end position="124"/>
    </location>
</feature>
<evidence type="ECO:0000256" key="9">
    <source>
        <dbReference type="ARBA" id="ARBA00023170"/>
    </source>
</evidence>
<keyword evidence="8" id="KW-1015">Disulfide bond</keyword>
<dbReference type="EMBL" id="QXTE01000544">
    <property type="protein sequence ID" value="TFJ97016.1"/>
    <property type="molecule type" value="Genomic_DNA"/>
</dbReference>
<keyword evidence="7 13" id="KW-0472">Membrane</keyword>
<keyword evidence="4 13" id="KW-0812">Transmembrane</keyword>
<accession>A0A4D9DI55</accession>
<dbReference type="PROSITE" id="PS50262">
    <property type="entry name" value="G_PROTEIN_RECEP_F1_2"/>
    <property type="match status" value="1"/>
</dbReference>
<evidence type="ECO:0000256" key="8">
    <source>
        <dbReference type="ARBA" id="ARBA00023157"/>
    </source>
</evidence>
<keyword evidence="5 13" id="KW-1133">Transmembrane helix</keyword>
<evidence type="ECO:0000256" key="6">
    <source>
        <dbReference type="ARBA" id="ARBA00023040"/>
    </source>
</evidence>
<evidence type="ECO:0000256" key="2">
    <source>
        <dbReference type="ARBA" id="ARBA00022473"/>
    </source>
</evidence>
<dbReference type="GO" id="GO:0007369">
    <property type="term" value="P:gastrulation"/>
    <property type="evidence" value="ECO:0007669"/>
    <property type="project" value="UniProtKB-KW"/>
</dbReference>
<sequence length="124" mass="13888">MPVFVLGLSGNGLVIFTMWRGLQAKRRSADMYIGNLALADLAFMVTLPLWAAYTALRFHWPFGSVLCKLSSYLVLLNMFASTFCLGCLSFECYLAIVRSLPHSWPVQKPHEGTIDMECEQTSGF</sequence>
<feature type="transmembrane region" description="Helical" evidence="13">
    <location>
        <begin position="73"/>
        <end position="96"/>
    </location>
</feature>
<evidence type="ECO:0000256" key="11">
    <source>
        <dbReference type="ARBA" id="ARBA00023218"/>
    </source>
</evidence>
<dbReference type="GO" id="GO:0016493">
    <property type="term" value="F:C-C chemokine receptor activity"/>
    <property type="evidence" value="ECO:0007669"/>
    <property type="project" value="TreeGrafter"/>
</dbReference>
<dbReference type="GO" id="GO:0006955">
    <property type="term" value="P:immune response"/>
    <property type="evidence" value="ECO:0007669"/>
    <property type="project" value="TreeGrafter"/>
</dbReference>
<dbReference type="PANTHER" id="PTHR10489:SF953">
    <property type="entry name" value="APELIN RECEPTOR"/>
    <property type="match status" value="1"/>
</dbReference>
<dbReference type="STRING" id="55544.A0A4D9DI55"/>
<evidence type="ECO:0000256" key="1">
    <source>
        <dbReference type="ARBA" id="ARBA00004236"/>
    </source>
</evidence>
<dbReference type="Proteomes" id="UP000297703">
    <property type="component" value="Unassembled WGS sequence"/>
</dbReference>
<dbReference type="Gene3D" id="1.20.1070.10">
    <property type="entry name" value="Rhodopsin 7-helix transmembrane proteins"/>
    <property type="match status" value="1"/>
</dbReference>
<dbReference type="InterPro" id="IPR000276">
    <property type="entry name" value="GPCR_Rhodpsn"/>
</dbReference>
<keyword evidence="16" id="KW-1185">Reference proteome</keyword>
<name>A0A4D9DI55_9SAUR</name>
<dbReference type="GO" id="GO:0009897">
    <property type="term" value="C:external side of plasma membrane"/>
    <property type="evidence" value="ECO:0007669"/>
    <property type="project" value="TreeGrafter"/>
</dbReference>
<keyword evidence="12" id="KW-0807">Transducer</keyword>
<dbReference type="GO" id="GO:0019722">
    <property type="term" value="P:calcium-mediated signaling"/>
    <property type="evidence" value="ECO:0007669"/>
    <property type="project" value="TreeGrafter"/>
</dbReference>
<dbReference type="Pfam" id="PF00001">
    <property type="entry name" value="7tm_1"/>
    <property type="match status" value="1"/>
</dbReference>
<gene>
    <name evidence="15" type="ORF">DR999_PMT21167</name>
</gene>
<evidence type="ECO:0000256" key="10">
    <source>
        <dbReference type="ARBA" id="ARBA00023180"/>
    </source>
</evidence>
<dbReference type="InterPro" id="IPR050119">
    <property type="entry name" value="CCR1-9-like"/>
</dbReference>
<evidence type="ECO:0000256" key="3">
    <source>
        <dbReference type="ARBA" id="ARBA00022475"/>
    </source>
</evidence>
<dbReference type="GO" id="GO:0019957">
    <property type="term" value="F:C-C chemokine binding"/>
    <property type="evidence" value="ECO:0007669"/>
    <property type="project" value="TreeGrafter"/>
</dbReference>
<protein>
    <submittedName>
        <fullName evidence="15">Gem-associated protein 7</fullName>
    </submittedName>
</protein>
<keyword evidence="2" id="KW-0217">Developmental protein</keyword>
<keyword evidence="11" id="KW-0306">Gastrulation</keyword>
<comment type="caution">
    <text evidence="15">The sequence shown here is derived from an EMBL/GenBank/DDBJ whole genome shotgun (WGS) entry which is preliminary data.</text>
</comment>
<dbReference type="PANTHER" id="PTHR10489">
    <property type="entry name" value="CELL ADHESION MOLECULE"/>
    <property type="match status" value="1"/>
</dbReference>
<dbReference type="AlphaFoldDB" id="A0A4D9DI55"/>
<evidence type="ECO:0000256" key="4">
    <source>
        <dbReference type="ARBA" id="ARBA00022692"/>
    </source>
</evidence>
<evidence type="ECO:0000256" key="5">
    <source>
        <dbReference type="ARBA" id="ARBA00022989"/>
    </source>
</evidence>
<proteinExistence type="predicted"/>
<dbReference type="OrthoDB" id="5974286at2759"/>
<evidence type="ECO:0000259" key="14">
    <source>
        <dbReference type="PROSITE" id="PS50262"/>
    </source>
</evidence>
<keyword evidence="9" id="KW-0675">Receptor</keyword>
<dbReference type="InterPro" id="IPR017452">
    <property type="entry name" value="GPCR_Rhodpsn_7TM"/>
</dbReference>
<dbReference type="PRINTS" id="PR00237">
    <property type="entry name" value="GPCRRHODOPSN"/>
</dbReference>
<evidence type="ECO:0000313" key="15">
    <source>
        <dbReference type="EMBL" id="TFJ97016.1"/>
    </source>
</evidence>
<keyword evidence="3" id="KW-1003">Cell membrane</keyword>
<dbReference type="SUPFAM" id="SSF81321">
    <property type="entry name" value="Family A G protein-coupled receptor-like"/>
    <property type="match status" value="1"/>
</dbReference>
<comment type="subcellular location">
    <subcellularLocation>
        <location evidence="1">Cell membrane</location>
    </subcellularLocation>
</comment>
<evidence type="ECO:0000256" key="7">
    <source>
        <dbReference type="ARBA" id="ARBA00023136"/>
    </source>
</evidence>
<keyword evidence="6" id="KW-0297">G-protein coupled receptor</keyword>
<reference evidence="15 16" key="2">
    <citation type="submission" date="2019-04" db="EMBL/GenBank/DDBJ databases">
        <title>The genome sequence of big-headed turtle.</title>
        <authorList>
            <person name="Gong S."/>
        </authorList>
    </citation>
    <scope>NUCLEOTIDE SEQUENCE [LARGE SCALE GENOMIC DNA]</scope>
    <source>
        <strain evidence="15">DO16091913</strain>
        <tissue evidence="15">Muscle</tissue>
    </source>
</reference>
<dbReference type="GO" id="GO:0030593">
    <property type="term" value="P:neutrophil chemotaxis"/>
    <property type="evidence" value="ECO:0007669"/>
    <property type="project" value="TreeGrafter"/>
</dbReference>
<evidence type="ECO:0000313" key="16">
    <source>
        <dbReference type="Proteomes" id="UP000297703"/>
    </source>
</evidence>
<dbReference type="GO" id="GO:0007204">
    <property type="term" value="P:positive regulation of cytosolic calcium ion concentration"/>
    <property type="evidence" value="ECO:0007669"/>
    <property type="project" value="TreeGrafter"/>
</dbReference>
<reference evidence="15 16" key="1">
    <citation type="submission" date="2019-04" db="EMBL/GenBank/DDBJ databases">
        <title>Draft genome of the big-headed turtle Platysternon megacephalum.</title>
        <authorList>
            <person name="Gong S."/>
        </authorList>
    </citation>
    <scope>NUCLEOTIDE SEQUENCE [LARGE SCALE GENOMIC DNA]</scope>
    <source>
        <strain evidence="15">DO16091913</strain>
        <tissue evidence="15">Muscle</tissue>
    </source>
</reference>
<organism evidence="15 16">
    <name type="scientific">Platysternon megacephalum</name>
    <name type="common">big-headed turtle</name>
    <dbReference type="NCBI Taxonomy" id="55544"/>
    <lineage>
        <taxon>Eukaryota</taxon>
        <taxon>Metazoa</taxon>
        <taxon>Chordata</taxon>
        <taxon>Craniata</taxon>
        <taxon>Vertebrata</taxon>
        <taxon>Euteleostomi</taxon>
        <taxon>Archelosauria</taxon>
        <taxon>Testudinata</taxon>
        <taxon>Testudines</taxon>
        <taxon>Cryptodira</taxon>
        <taxon>Durocryptodira</taxon>
        <taxon>Testudinoidea</taxon>
        <taxon>Platysternidae</taxon>
        <taxon>Platysternon</taxon>
    </lineage>
</organism>
<feature type="transmembrane region" description="Helical" evidence="13">
    <location>
        <begin position="34"/>
        <end position="53"/>
    </location>
</feature>
<keyword evidence="10" id="KW-0325">Glycoprotein</keyword>
<evidence type="ECO:0000256" key="13">
    <source>
        <dbReference type="SAM" id="Phobius"/>
    </source>
</evidence>
<evidence type="ECO:0000256" key="12">
    <source>
        <dbReference type="ARBA" id="ARBA00023224"/>
    </source>
</evidence>
<feature type="transmembrane region" description="Helical" evidence="13">
    <location>
        <begin position="6"/>
        <end position="22"/>
    </location>
</feature>